<dbReference type="GO" id="GO:0009229">
    <property type="term" value="P:thiamine diphosphate biosynthetic process"/>
    <property type="evidence" value="ECO:0007669"/>
    <property type="project" value="UniProtKB-UniPathway"/>
</dbReference>
<dbReference type="InterPro" id="IPR006076">
    <property type="entry name" value="FAD-dep_OxRdtase"/>
</dbReference>
<dbReference type="PANTHER" id="PTHR13847">
    <property type="entry name" value="SARCOSINE DEHYDROGENASE-RELATED"/>
    <property type="match status" value="1"/>
</dbReference>
<dbReference type="NCBIfam" id="TIGR02352">
    <property type="entry name" value="thiamin_ThiO"/>
    <property type="match status" value="1"/>
</dbReference>
<gene>
    <name evidence="5" type="primary">thiO</name>
    <name evidence="5" type="ORF">HC248_00024</name>
</gene>
<dbReference type="EMBL" id="CP051461">
    <property type="protein sequence ID" value="QJC54762.1"/>
    <property type="molecule type" value="Genomic_DNA"/>
</dbReference>
<keyword evidence="3 5" id="KW-0560">Oxidoreductase</keyword>
<dbReference type="SUPFAM" id="SSF51905">
    <property type="entry name" value="FAD/NAD(P)-binding domain"/>
    <property type="match status" value="1"/>
</dbReference>
<evidence type="ECO:0000313" key="5">
    <source>
        <dbReference type="EMBL" id="QJC54762.1"/>
    </source>
</evidence>
<keyword evidence="6" id="KW-1185">Reference proteome</keyword>
<dbReference type="EC" id="1.4.3.19" evidence="5"/>
<sequence length="353" mass="38248">MKPAKAHIGIAGAGLAGRTLAWRLLRAGFRVSLFDARQRGDLHTASMTAAAMLAPMAELAVSDNEVFALGQRSMQLWPKWIGELAEGGAAPVYFRAQGTLVVAHAQDGASLEHFTRLLGHKLPEECKPQVQTLNAAQLAHREPALAGRFNGGLFLDGEGQLDNEGWMTTLATELERLGLNWHEGQPVQSISAHEITSAGQSYTFDATVDARGVGAKSALPKLRGVRGEVLRVQCTGVELLRPVRLMHPRYQLYVAPRPNNVFVVGATELESEDTGAVTVRSMLELASALYSLHPAFGEARILRMNAALRPALDDHLPVVVQQDGVWHINGLYRHGYLCTPALVDQLAHKLAAC</sequence>
<dbReference type="AlphaFoldDB" id="A0A6H2H4G0"/>
<keyword evidence="2" id="KW-0784">Thiamine biosynthesis</keyword>
<dbReference type="PANTHER" id="PTHR13847:SF289">
    <property type="entry name" value="GLYCINE OXIDASE"/>
    <property type="match status" value="1"/>
</dbReference>
<dbReference type="SUPFAM" id="SSF54373">
    <property type="entry name" value="FAD-linked reductases, C-terminal domain"/>
    <property type="match status" value="1"/>
</dbReference>
<protein>
    <submittedName>
        <fullName evidence="5">Glycine oxidase</fullName>
        <ecNumber evidence="5">1.4.3.19</ecNumber>
    </submittedName>
</protein>
<reference evidence="5 6" key="1">
    <citation type="submission" date="2020-04" db="EMBL/GenBank/DDBJ databases">
        <title>Complete genome of a Psychrophilic, Marine, Gas Vacuolate Bacterium Polaromonas vacuolata KCTC 22033T.</title>
        <authorList>
            <person name="Hwang K."/>
            <person name="Kim K.M."/>
        </authorList>
    </citation>
    <scope>NUCLEOTIDE SEQUENCE [LARGE SCALE GENOMIC DNA]</scope>
    <source>
        <strain evidence="5 6">KCTC 22033</strain>
    </source>
</reference>
<dbReference type="GO" id="GO:0005737">
    <property type="term" value="C:cytoplasm"/>
    <property type="evidence" value="ECO:0007669"/>
    <property type="project" value="TreeGrafter"/>
</dbReference>
<dbReference type="KEGG" id="pvac:HC248_00024"/>
<evidence type="ECO:0000256" key="3">
    <source>
        <dbReference type="ARBA" id="ARBA00023002"/>
    </source>
</evidence>
<name>A0A6H2H4G0_9BURK</name>
<dbReference type="Pfam" id="PF01266">
    <property type="entry name" value="DAO"/>
    <property type="match status" value="1"/>
</dbReference>
<feature type="domain" description="FAD dependent oxidoreductase" evidence="4">
    <location>
        <begin position="9"/>
        <end position="342"/>
    </location>
</feature>
<evidence type="ECO:0000259" key="4">
    <source>
        <dbReference type="Pfam" id="PF01266"/>
    </source>
</evidence>
<dbReference type="InterPro" id="IPR012727">
    <property type="entry name" value="Gly_oxidase_ThiO"/>
</dbReference>
<dbReference type="GO" id="GO:0009228">
    <property type="term" value="P:thiamine biosynthetic process"/>
    <property type="evidence" value="ECO:0007669"/>
    <property type="project" value="UniProtKB-KW"/>
</dbReference>
<dbReference type="Gene3D" id="3.50.50.60">
    <property type="entry name" value="FAD/NAD(P)-binding domain"/>
    <property type="match status" value="1"/>
</dbReference>
<dbReference type="RefSeq" id="WP_168920706.1">
    <property type="nucleotide sequence ID" value="NZ_CP051461.1"/>
</dbReference>
<dbReference type="Gene3D" id="3.30.9.10">
    <property type="entry name" value="D-Amino Acid Oxidase, subunit A, domain 2"/>
    <property type="match status" value="1"/>
</dbReference>
<comment type="pathway">
    <text evidence="1">Cofactor biosynthesis; thiamine diphosphate biosynthesis.</text>
</comment>
<evidence type="ECO:0000313" key="6">
    <source>
        <dbReference type="Proteomes" id="UP000502041"/>
    </source>
</evidence>
<dbReference type="GO" id="GO:0050660">
    <property type="term" value="F:flavin adenine dinucleotide binding"/>
    <property type="evidence" value="ECO:0007669"/>
    <property type="project" value="InterPro"/>
</dbReference>
<dbReference type="UniPathway" id="UPA00060"/>
<accession>A0A6H2H4G0</accession>
<evidence type="ECO:0000256" key="2">
    <source>
        <dbReference type="ARBA" id="ARBA00022977"/>
    </source>
</evidence>
<dbReference type="InterPro" id="IPR036188">
    <property type="entry name" value="FAD/NAD-bd_sf"/>
</dbReference>
<organism evidence="5 6">
    <name type="scientific">Polaromonas vacuolata</name>
    <dbReference type="NCBI Taxonomy" id="37448"/>
    <lineage>
        <taxon>Bacteria</taxon>
        <taxon>Pseudomonadati</taxon>
        <taxon>Pseudomonadota</taxon>
        <taxon>Betaproteobacteria</taxon>
        <taxon>Burkholderiales</taxon>
        <taxon>Comamonadaceae</taxon>
        <taxon>Polaromonas</taxon>
    </lineage>
</organism>
<dbReference type="Proteomes" id="UP000502041">
    <property type="component" value="Chromosome"/>
</dbReference>
<evidence type="ECO:0000256" key="1">
    <source>
        <dbReference type="ARBA" id="ARBA00004948"/>
    </source>
</evidence>
<proteinExistence type="predicted"/>
<dbReference type="GO" id="GO:0043799">
    <property type="term" value="F:glycine oxidase activity"/>
    <property type="evidence" value="ECO:0007669"/>
    <property type="project" value="UniProtKB-EC"/>
</dbReference>